<dbReference type="EMBL" id="KQ983062">
    <property type="protein sequence ID" value="KYQ47789.1"/>
    <property type="molecule type" value="Genomic_DNA"/>
</dbReference>
<dbReference type="PANTHER" id="PTHR21301">
    <property type="entry name" value="REVERSE TRANSCRIPTASE"/>
    <property type="match status" value="1"/>
</dbReference>
<protein>
    <submittedName>
        <fullName evidence="3">Uncharacterized protein</fullName>
    </submittedName>
</protein>
<organism evidence="3 4">
    <name type="scientific">Mycetomoellerius zeteki</name>
    <dbReference type="NCBI Taxonomy" id="64791"/>
    <lineage>
        <taxon>Eukaryota</taxon>
        <taxon>Metazoa</taxon>
        <taxon>Ecdysozoa</taxon>
        <taxon>Arthropoda</taxon>
        <taxon>Hexapoda</taxon>
        <taxon>Insecta</taxon>
        <taxon>Pterygota</taxon>
        <taxon>Neoptera</taxon>
        <taxon>Endopterygota</taxon>
        <taxon>Hymenoptera</taxon>
        <taxon>Apocrita</taxon>
        <taxon>Aculeata</taxon>
        <taxon>Formicoidea</taxon>
        <taxon>Formicidae</taxon>
        <taxon>Myrmicinae</taxon>
        <taxon>Mycetomoellerius</taxon>
    </lineage>
</organism>
<dbReference type="Proteomes" id="UP000075809">
    <property type="component" value="Unassembled WGS sequence"/>
</dbReference>
<name>A0A151WIU4_9HYME</name>
<keyword evidence="1" id="KW-0175">Coiled coil</keyword>
<sequence length="453" mass="52239">MQRILKKIDWLKNKKSRSIKAKIRPIYYSCSVSKRLNDTSSINQLTISNYSNNSVDSERIYINPSNFSQESALDTLHDKWFVNLSNFDVLQYLQLGEKFGLPINKYNKEKTLIEFIKHIENNLNGRPKNIINFVRNNSVPILNSFQNNFPSLKFTGKLNLQWLHVTKKFINNHQNDHLDQKVPGIHSENSKYKDVYISNMEVILSDTDTYRLIDKDPIKKLTQDLRALLVRWKCNRFIDEPTYRRLFTTDGVIPRAYGLTKIHKDGNPLCVIVSSINSPLYCLSLFLHNIINDKLNGTRFDSQYVLASLDVVSLFTNIPVDLAANSIDRRWDYISAKTSISKQEFIIAVSFVLDSTFFAFNNECEKTTTATIDGDSHVGEDLADNASDARAHSIPSIYKRKAELYKREKEMAERELALLRRELEVLRTDRDVSHAADRQVDDDDVTDAQDGRA</sequence>
<dbReference type="AlphaFoldDB" id="A0A151WIU4"/>
<evidence type="ECO:0000313" key="3">
    <source>
        <dbReference type="EMBL" id="KYQ47789.1"/>
    </source>
</evidence>
<evidence type="ECO:0000256" key="2">
    <source>
        <dbReference type="SAM" id="MobiDB-lite"/>
    </source>
</evidence>
<keyword evidence="4" id="KW-1185">Reference proteome</keyword>
<reference evidence="3 4" key="1">
    <citation type="submission" date="2015-09" db="EMBL/GenBank/DDBJ databases">
        <title>Trachymyrmex zeteki WGS genome.</title>
        <authorList>
            <person name="Nygaard S."/>
            <person name="Hu H."/>
            <person name="Boomsma J."/>
            <person name="Zhang G."/>
        </authorList>
    </citation>
    <scope>NUCLEOTIDE SEQUENCE [LARGE SCALE GENOMIC DNA]</scope>
    <source>
        <strain evidence="3">Tzet28-1</strain>
        <tissue evidence="3">Whole body</tissue>
    </source>
</reference>
<gene>
    <name evidence="3" type="ORF">ALC60_13178</name>
</gene>
<proteinExistence type="predicted"/>
<feature type="region of interest" description="Disordered" evidence="2">
    <location>
        <begin position="433"/>
        <end position="453"/>
    </location>
</feature>
<accession>A0A151WIU4</accession>
<evidence type="ECO:0000256" key="1">
    <source>
        <dbReference type="SAM" id="Coils"/>
    </source>
</evidence>
<dbReference type="PANTHER" id="PTHR21301:SF10">
    <property type="entry name" value="REVERSE TRANSCRIPTASE DOMAIN-CONTAINING PROTEIN"/>
    <property type="match status" value="1"/>
</dbReference>
<feature type="coiled-coil region" evidence="1">
    <location>
        <begin position="402"/>
        <end position="429"/>
    </location>
</feature>
<evidence type="ECO:0000313" key="4">
    <source>
        <dbReference type="Proteomes" id="UP000075809"/>
    </source>
</evidence>